<name>A0ABY2BPN7_9ACTN</name>
<dbReference type="CDD" id="cd12952">
    <property type="entry name" value="MMP_ACEL2062"/>
    <property type="match status" value="1"/>
</dbReference>
<protein>
    <submittedName>
        <fullName evidence="1">Zn-dependent protease with MMP-like domain</fullName>
    </submittedName>
</protein>
<comment type="caution">
    <text evidence="1">The sequence shown here is derived from an EMBL/GenBank/DDBJ whole genome shotgun (WGS) entry which is preliminary data.</text>
</comment>
<proteinExistence type="predicted"/>
<dbReference type="InterPro" id="IPR038555">
    <property type="entry name" value="Zincin_1_sf"/>
</dbReference>
<organism evidence="1 2">
    <name type="scientific">Kribbella orskensis</name>
    <dbReference type="NCBI Taxonomy" id="2512216"/>
    <lineage>
        <taxon>Bacteria</taxon>
        <taxon>Bacillati</taxon>
        <taxon>Actinomycetota</taxon>
        <taxon>Actinomycetes</taxon>
        <taxon>Propionibacteriales</taxon>
        <taxon>Kribbellaceae</taxon>
        <taxon>Kribbella</taxon>
    </lineage>
</organism>
<dbReference type="EMBL" id="SLWM01000005">
    <property type="protein sequence ID" value="TCO24463.1"/>
    <property type="molecule type" value="Genomic_DNA"/>
</dbReference>
<sequence>MAVSIRAGSVRYEISPCRKPASQEPVAAARNDRLVLRPAYAGRVIEMSRADFEVLVSEALDQVPPELAALIDNVAVFVEDDAPDSDPHLLGIYEGIPLTERGNYYGGVLPDRITVYRNPTLEICDTVEDVVDEVNITVVHEIAHHFGIDDARLHDLGYG</sequence>
<gene>
    <name evidence="1" type="ORF">EV644_105497</name>
</gene>
<dbReference type="Proteomes" id="UP000295818">
    <property type="component" value="Unassembled WGS sequence"/>
</dbReference>
<evidence type="ECO:0000313" key="2">
    <source>
        <dbReference type="Proteomes" id="UP000295818"/>
    </source>
</evidence>
<dbReference type="Gene3D" id="3.30.2010.20">
    <property type="match status" value="1"/>
</dbReference>
<evidence type="ECO:0000313" key="1">
    <source>
        <dbReference type="EMBL" id="TCO24463.1"/>
    </source>
</evidence>
<dbReference type="InterPro" id="IPR010428">
    <property type="entry name" value="Zincin_1"/>
</dbReference>
<accession>A0ABY2BPN7</accession>
<keyword evidence="2" id="KW-1185">Reference proteome</keyword>
<dbReference type="Pfam" id="PF06262">
    <property type="entry name" value="Zincin_1"/>
    <property type="match status" value="1"/>
</dbReference>
<reference evidence="1 2" key="1">
    <citation type="journal article" date="2015" name="Stand. Genomic Sci.">
        <title>Genomic Encyclopedia of Bacterial and Archaeal Type Strains, Phase III: the genomes of soil and plant-associated and newly described type strains.</title>
        <authorList>
            <person name="Whitman W.B."/>
            <person name="Woyke T."/>
            <person name="Klenk H.P."/>
            <person name="Zhou Y."/>
            <person name="Lilburn T.G."/>
            <person name="Beck B.J."/>
            <person name="De Vos P."/>
            <person name="Vandamme P."/>
            <person name="Eisen J.A."/>
            <person name="Garrity G."/>
            <person name="Hugenholtz P."/>
            <person name="Kyrpides N.C."/>
        </authorList>
    </citation>
    <scope>NUCLEOTIDE SEQUENCE [LARGE SCALE GENOMIC DNA]</scope>
    <source>
        <strain evidence="1 2">VKM Ac-2538</strain>
    </source>
</reference>
<dbReference type="SUPFAM" id="SSF55486">
    <property type="entry name" value="Metalloproteases ('zincins'), catalytic domain"/>
    <property type="match status" value="1"/>
</dbReference>